<comment type="caution">
    <text evidence="1">The sequence shown here is derived from an EMBL/GenBank/DDBJ whole genome shotgun (WGS) entry which is preliminary data.</text>
</comment>
<proteinExistence type="predicted"/>
<name>A0ABU5J4Z2_9BACI</name>
<gene>
    <name evidence="1" type="ORF">SM124_22720</name>
</gene>
<evidence type="ECO:0000313" key="1">
    <source>
        <dbReference type="EMBL" id="MDZ5474493.1"/>
    </source>
</evidence>
<protein>
    <submittedName>
        <fullName evidence="1">Uncharacterized protein</fullName>
    </submittedName>
</protein>
<dbReference type="RefSeq" id="WP_322448775.1">
    <property type="nucleotide sequence ID" value="NZ_JAXOFX010000027.1"/>
</dbReference>
<evidence type="ECO:0000313" key="2">
    <source>
        <dbReference type="Proteomes" id="UP001290455"/>
    </source>
</evidence>
<organism evidence="1 2">
    <name type="scientific">Robertmurraya mangrovi</name>
    <dbReference type="NCBI Taxonomy" id="3098077"/>
    <lineage>
        <taxon>Bacteria</taxon>
        <taxon>Bacillati</taxon>
        <taxon>Bacillota</taxon>
        <taxon>Bacilli</taxon>
        <taxon>Bacillales</taxon>
        <taxon>Bacillaceae</taxon>
        <taxon>Robertmurraya</taxon>
    </lineage>
</organism>
<accession>A0ABU5J4Z2</accession>
<dbReference type="EMBL" id="JAXOFX010000027">
    <property type="protein sequence ID" value="MDZ5474493.1"/>
    <property type="molecule type" value="Genomic_DNA"/>
</dbReference>
<reference evidence="1 2" key="1">
    <citation type="submission" date="2023-11" db="EMBL/GenBank/DDBJ databases">
        <title>Bacillus jintuensis, isolated from a mudflat on the Beibu Gulf coast.</title>
        <authorList>
            <person name="Li M."/>
        </authorList>
    </citation>
    <scope>NUCLEOTIDE SEQUENCE [LARGE SCALE GENOMIC DNA]</scope>
    <source>
        <strain evidence="1 2">31A1R</strain>
    </source>
</reference>
<keyword evidence="2" id="KW-1185">Reference proteome</keyword>
<dbReference type="Proteomes" id="UP001290455">
    <property type="component" value="Unassembled WGS sequence"/>
</dbReference>
<sequence length="56" mass="6786">MYHHFYHISELYKLKNKELNKVPHYRYSKKSDVKNMKPVICEVPVIAQLPQCQCQH</sequence>